<dbReference type="InParanoid" id="A0A1X7VCJ0"/>
<accession>A0A1X7VCJ0</accession>
<protein>
    <submittedName>
        <fullName evidence="1">Uncharacterized protein</fullName>
    </submittedName>
</protein>
<evidence type="ECO:0000313" key="1">
    <source>
        <dbReference type="EnsemblMetazoa" id="Aqu2.1.38015_001"/>
    </source>
</evidence>
<dbReference type="EnsemblMetazoa" id="Aqu2.1.38015_001">
    <property type="protein sequence ID" value="Aqu2.1.38015_001"/>
    <property type="gene ID" value="Aqu2.1.38015"/>
</dbReference>
<proteinExistence type="predicted"/>
<dbReference type="AlphaFoldDB" id="A0A1X7VCJ0"/>
<organism evidence="1">
    <name type="scientific">Amphimedon queenslandica</name>
    <name type="common">Sponge</name>
    <dbReference type="NCBI Taxonomy" id="400682"/>
    <lineage>
        <taxon>Eukaryota</taxon>
        <taxon>Metazoa</taxon>
        <taxon>Porifera</taxon>
        <taxon>Demospongiae</taxon>
        <taxon>Heteroscleromorpha</taxon>
        <taxon>Haplosclerida</taxon>
        <taxon>Niphatidae</taxon>
        <taxon>Amphimedon</taxon>
    </lineage>
</organism>
<sequence length="113" mass="12883">MCDKNVIAVFMTHNVLSQIFDICLLRVKSNLKMEILLIIVAPPIITHIYAFDVLQLQEIYNHPSKLKEEDPQTTLDSLIKTPTKKYDPKTITQISGNDALVEFIAEDSSFCCR</sequence>
<reference evidence="1" key="1">
    <citation type="submission" date="2017-05" db="UniProtKB">
        <authorList>
            <consortium name="EnsemblMetazoa"/>
        </authorList>
    </citation>
    <scope>IDENTIFICATION</scope>
</reference>
<name>A0A1X7VCJ0_AMPQE</name>